<feature type="chain" id="PRO_5030749976" evidence="1">
    <location>
        <begin position="20"/>
        <end position="281"/>
    </location>
</feature>
<organism evidence="2">
    <name type="scientific">Pyrodinium bahamense</name>
    <dbReference type="NCBI Taxonomy" id="73915"/>
    <lineage>
        <taxon>Eukaryota</taxon>
        <taxon>Sar</taxon>
        <taxon>Alveolata</taxon>
        <taxon>Dinophyceae</taxon>
        <taxon>Gonyaulacales</taxon>
        <taxon>Pyrocystaceae</taxon>
        <taxon>Pyrodinium</taxon>
    </lineage>
</organism>
<dbReference type="EMBL" id="HBEG01018784">
    <property type="protein sequence ID" value="CAD8356027.1"/>
    <property type="molecule type" value="Transcribed_RNA"/>
</dbReference>
<accession>A0A7S0A998</accession>
<keyword evidence="1" id="KW-0732">Signal</keyword>
<evidence type="ECO:0000256" key="1">
    <source>
        <dbReference type="SAM" id="SignalP"/>
    </source>
</evidence>
<protein>
    <submittedName>
        <fullName evidence="2">Uncharacterized protein</fullName>
    </submittedName>
</protein>
<name>A0A7S0A998_9DINO</name>
<gene>
    <name evidence="2" type="ORF">PBAH0796_LOCUS11394</name>
</gene>
<evidence type="ECO:0000313" key="2">
    <source>
        <dbReference type="EMBL" id="CAD8356027.1"/>
    </source>
</evidence>
<feature type="signal peptide" evidence="1">
    <location>
        <begin position="1"/>
        <end position="19"/>
    </location>
</feature>
<proteinExistence type="predicted"/>
<reference evidence="2" key="1">
    <citation type="submission" date="2021-01" db="EMBL/GenBank/DDBJ databases">
        <authorList>
            <person name="Corre E."/>
            <person name="Pelletier E."/>
            <person name="Niang G."/>
            <person name="Scheremetjew M."/>
            <person name="Finn R."/>
            <person name="Kale V."/>
            <person name="Holt S."/>
            <person name="Cochrane G."/>
            <person name="Meng A."/>
            <person name="Brown T."/>
            <person name="Cohen L."/>
        </authorList>
    </citation>
    <scope>NUCLEOTIDE SEQUENCE</scope>
    <source>
        <strain evidence="2">Pbaha01</strain>
    </source>
</reference>
<dbReference type="AlphaFoldDB" id="A0A7S0A998"/>
<sequence length="281" mass="29160">MALLPLGTLLSAALSSVLAGAVLPCDAATETCSNSAALGEAVAETEDTAMAGFAHVQLLQGKQQLGGSLKKSGGGECDASTPCAEATCVTKEDGTWSQCIDCSEASFPYACEYWDNDLRRAAVKACGLPCEAAPPKLYKDEGHCSATSAPCISGLTCVTKGDGTWSQCIDCSSAQFPYDCEWWDNELRAAAVEACSMPCDAKPVVIKTLKQDQGPCHASAAKCDSGLTCVTQADGYWSQCIDCASTSFPYACGYWSPQLLSAAEAACSAACPAPALLQHKK</sequence>